<evidence type="ECO:0000256" key="4">
    <source>
        <dbReference type="ARBA" id="ARBA00022989"/>
    </source>
</evidence>
<dbReference type="GO" id="GO:0005886">
    <property type="term" value="C:plasma membrane"/>
    <property type="evidence" value="ECO:0007669"/>
    <property type="project" value="TreeGrafter"/>
</dbReference>
<dbReference type="AlphaFoldDB" id="C1C154"/>
<keyword evidence="5 7" id="KW-0472">Membrane</keyword>
<comment type="subcellular location">
    <subcellularLocation>
        <location evidence="1">Membrane</location>
        <topology evidence="1">Multi-pass membrane protein</topology>
    </subcellularLocation>
</comment>
<protein>
    <submittedName>
        <fullName evidence="8">Sodium/myo-inositol cotransporter</fullName>
    </submittedName>
</protein>
<dbReference type="InterPro" id="IPR038377">
    <property type="entry name" value="Na/Glc_symporter_sf"/>
</dbReference>
<feature type="transmembrane region" description="Helical" evidence="7">
    <location>
        <begin position="164"/>
        <end position="187"/>
    </location>
</feature>
<dbReference type="PANTHER" id="PTHR11819:SF195">
    <property type="entry name" value="SODIUM_GLUCOSE COTRANSPORTER 4"/>
    <property type="match status" value="1"/>
</dbReference>
<evidence type="ECO:0000256" key="7">
    <source>
        <dbReference type="SAM" id="Phobius"/>
    </source>
</evidence>
<comment type="similarity">
    <text evidence="2 6">Belongs to the sodium:solute symporter (SSF) (TC 2.A.21) family.</text>
</comment>
<evidence type="ECO:0000313" key="8">
    <source>
        <dbReference type="EMBL" id="ACO15007.1"/>
    </source>
</evidence>
<evidence type="ECO:0000256" key="3">
    <source>
        <dbReference type="ARBA" id="ARBA00022692"/>
    </source>
</evidence>
<evidence type="ECO:0000256" key="1">
    <source>
        <dbReference type="ARBA" id="ARBA00004141"/>
    </source>
</evidence>
<organism evidence="8">
    <name type="scientific">Caligus clemensi</name>
    <name type="common">Sea louse</name>
    <dbReference type="NCBI Taxonomy" id="344056"/>
    <lineage>
        <taxon>Eukaryota</taxon>
        <taxon>Metazoa</taxon>
        <taxon>Ecdysozoa</taxon>
        <taxon>Arthropoda</taxon>
        <taxon>Crustacea</taxon>
        <taxon>Multicrustacea</taxon>
        <taxon>Hexanauplia</taxon>
        <taxon>Copepoda</taxon>
        <taxon>Siphonostomatoida</taxon>
        <taxon>Caligidae</taxon>
        <taxon>Caligus</taxon>
    </lineage>
</organism>
<dbReference type="PANTHER" id="PTHR11819">
    <property type="entry name" value="SOLUTE CARRIER FAMILY 5"/>
    <property type="match status" value="1"/>
</dbReference>
<keyword evidence="4 7" id="KW-1133">Transmembrane helix</keyword>
<sequence length="317" mass="34385">MKDFEGIDWLDYGVIGLYFLGVLLTGLYASWKSKRDSVGGFFLASRQMHFIPVGASIFASNIGSGHFIGLAGTAATTGIGVNAFELGAVFFILLLGWFFLPVYLSSGVYTMPEYLKKRFGGNRIRLYLSSLTLLLYIFTKISADLYAGAIFITVATRTEDAGDLAIYGSIAVLLGFACLFTVFGGLMAVIWTDFVQTVLMVLGATLLSVVSIREVGGYESLLTGFFASDPPGLPLIAIGVSLLGVGKSCEELRGLTYWTMGDGHADQERADSGNENVEQGEAIEESPLKEKRGWKIFCEYNAYLVVGISCFFIGFYA</sequence>
<feature type="transmembrane region" description="Helical" evidence="7">
    <location>
        <begin position="296"/>
        <end position="316"/>
    </location>
</feature>
<evidence type="ECO:0000256" key="5">
    <source>
        <dbReference type="ARBA" id="ARBA00023136"/>
    </source>
</evidence>
<reference evidence="8" key="1">
    <citation type="submission" date="2009-03" db="EMBL/GenBank/DDBJ databases">
        <title>Caligus clemensi ESTs and full-length cDNAs.</title>
        <authorList>
            <person name="Yasuike M."/>
            <person name="von Schalburg K."/>
            <person name="Cooper G."/>
            <person name="Leong J."/>
            <person name="Jones S.R.M."/>
            <person name="Koop B.F."/>
        </authorList>
    </citation>
    <scope>NUCLEOTIDE SEQUENCE</scope>
    <source>
        <tissue evidence="8">Whole</tissue>
    </source>
</reference>
<dbReference type="EMBL" id="BT080583">
    <property type="protein sequence ID" value="ACO15007.1"/>
    <property type="molecule type" value="mRNA"/>
</dbReference>
<feature type="transmembrane region" description="Helical" evidence="7">
    <location>
        <begin position="12"/>
        <end position="29"/>
    </location>
</feature>
<dbReference type="Pfam" id="PF00474">
    <property type="entry name" value="SSF"/>
    <property type="match status" value="1"/>
</dbReference>
<proteinExistence type="evidence at transcript level"/>
<evidence type="ECO:0000256" key="6">
    <source>
        <dbReference type="RuleBase" id="RU362091"/>
    </source>
</evidence>
<dbReference type="GO" id="GO:0005412">
    <property type="term" value="F:D-glucose:sodium symporter activity"/>
    <property type="evidence" value="ECO:0007669"/>
    <property type="project" value="TreeGrafter"/>
</dbReference>
<evidence type="ECO:0000256" key="2">
    <source>
        <dbReference type="ARBA" id="ARBA00006434"/>
    </source>
</evidence>
<feature type="transmembrane region" description="Helical" evidence="7">
    <location>
        <begin position="126"/>
        <end position="152"/>
    </location>
</feature>
<accession>C1C154</accession>
<dbReference type="InterPro" id="IPR001734">
    <property type="entry name" value="Na/solute_symporter"/>
</dbReference>
<dbReference type="Gene3D" id="1.20.1730.10">
    <property type="entry name" value="Sodium/glucose cotransporter"/>
    <property type="match status" value="1"/>
</dbReference>
<dbReference type="PROSITE" id="PS50283">
    <property type="entry name" value="NA_SOLUT_SYMP_3"/>
    <property type="match status" value="1"/>
</dbReference>
<name>C1C154_CALCM</name>
<gene>
    <name evidence="8" type="primary">SC5A3</name>
</gene>
<keyword evidence="3 7" id="KW-0812">Transmembrane</keyword>
<feature type="transmembrane region" description="Helical" evidence="7">
    <location>
        <begin position="83"/>
        <end position="105"/>
    </location>
</feature>
<feature type="transmembrane region" description="Helical" evidence="7">
    <location>
        <begin position="50"/>
        <end position="71"/>
    </location>
</feature>